<dbReference type="NCBIfam" id="TIGR01060">
    <property type="entry name" value="eno"/>
    <property type="match status" value="1"/>
</dbReference>
<evidence type="ECO:0000256" key="2">
    <source>
        <dbReference type="ARBA" id="ARBA00005031"/>
    </source>
</evidence>
<dbReference type="Pfam" id="PF03952">
    <property type="entry name" value="Enolase_N"/>
    <property type="match status" value="1"/>
</dbReference>
<evidence type="ECO:0000259" key="13">
    <source>
        <dbReference type="SMART" id="SM01193"/>
    </source>
</evidence>
<dbReference type="UniPathway" id="UPA00109">
    <property type="reaction ID" value="UER00187"/>
</dbReference>
<reference evidence="14 15" key="1">
    <citation type="submission" date="2018-10" db="EMBL/GenBank/DDBJ databases">
        <title>Fifty Aureobasidium pullulans genomes reveal a recombining polyextremotolerant generalist.</title>
        <authorList>
            <person name="Gostincar C."/>
            <person name="Turk M."/>
            <person name="Zajc J."/>
            <person name="Gunde-Cimerman N."/>
        </authorList>
    </citation>
    <scope>NUCLEOTIDE SEQUENCE [LARGE SCALE GENOMIC DNA]</scope>
    <source>
        <strain evidence="14 15">EXF-9785</strain>
    </source>
</reference>
<dbReference type="SFLD" id="SFLDG00178">
    <property type="entry name" value="enolase"/>
    <property type="match status" value="1"/>
</dbReference>
<dbReference type="SFLD" id="SFLDF00002">
    <property type="entry name" value="enolase"/>
    <property type="match status" value="1"/>
</dbReference>
<dbReference type="InterPro" id="IPR000941">
    <property type="entry name" value="Enolase"/>
</dbReference>
<dbReference type="EC" id="4.2.1.11" evidence="4"/>
<dbReference type="Gene3D" id="3.20.20.120">
    <property type="entry name" value="Enolase-like C-terminal domain"/>
    <property type="match status" value="1"/>
</dbReference>
<evidence type="ECO:0000256" key="7">
    <source>
        <dbReference type="ARBA" id="ARBA00023152"/>
    </source>
</evidence>
<dbReference type="PROSITE" id="PS00164">
    <property type="entry name" value="ENOLASE"/>
    <property type="match status" value="1"/>
</dbReference>
<keyword evidence="8" id="KW-0456">Lyase</keyword>
<dbReference type="FunFam" id="3.30.390.10:FF:000001">
    <property type="entry name" value="Enolase"/>
    <property type="match status" value="1"/>
</dbReference>
<dbReference type="GO" id="GO:0006096">
    <property type="term" value="P:glycolytic process"/>
    <property type="evidence" value="ECO:0007669"/>
    <property type="project" value="UniProtKB-UniPathway"/>
</dbReference>
<dbReference type="SFLD" id="SFLDS00001">
    <property type="entry name" value="Enolase"/>
    <property type="match status" value="1"/>
</dbReference>
<evidence type="ECO:0000256" key="6">
    <source>
        <dbReference type="ARBA" id="ARBA00022842"/>
    </source>
</evidence>
<dbReference type="AlphaFoldDB" id="A0A4S9ES48"/>
<dbReference type="PRINTS" id="PR00148">
    <property type="entry name" value="ENOLASE"/>
</dbReference>
<dbReference type="SMART" id="SM01192">
    <property type="entry name" value="Enolase_C"/>
    <property type="match status" value="1"/>
</dbReference>
<comment type="pathway">
    <text evidence="2">Carbohydrate degradation; glycolysis; pyruvate from D-glyceraldehyde 3-phosphate: step 4/5.</text>
</comment>
<evidence type="ECO:0000256" key="8">
    <source>
        <dbReference type="ARBA" id="ARBA00023239"/>
    </source>
</evidence>
<dbReference type="Proteomes" id="UP000308953">
    <property type="component" value="Unassembled WGS sequence"/>
</dbReference>
<comment type="similarity">
    <text evidence="3">Belongs to the enolase family.</text>
</comment>
<dbReference type="Gene3D" id="3.30.390.10">
    <property type="entry name" value="Enolase-like, N-terminal domain"/>
    <property type="match status" value="1"/>
</dbReference>
<dbReference type="InterPro" id="IPR020811">
    <property type="entry name" value="Enolase_N"/>
</dbReference>
<evidence type="ECO:0000256" key="11">
    <source>
        <dbReference type="ARBA" id="ARBA00048333"/>
    </source>
</evidence>
<dbReference type="GO" id="GO:0000287">
    <property type="term" value="F:magnesium ion binding"/>
    <property type="evidence" value="ECO:0007669"/>
    <property type="project" value="InterPro"/>
</dbReference>
<dbReference type="HAMAP" id="MF_00318">
    <property type="entry name" value="Enolase"/>
    <property type="match status" value="1"/>
</dbReference>
<dbReference type="InterPro" id="IPR036849">
    <property type="entry name" value="Enolase-like_C_sf"/>
</dbReference>
<dbReference type="InterPro" id="IPR020809">
    <property type="entry name" value="Enolase_CS"/>
</dbReference>
<evidence type="ECO:0000256" key="3">
    <source>
        <dbReference type="ARBA" id="ARBA00009604"/>
    </source>
</evidence>
<feature type="domain" description="Enolase C-terminal TIM barrel" evidence="12">
    <location>
        <begin position="190"/>
        <end position="482"/>
    </location>
</feature>
<feature type="domain" description="Enolase N-terminal" evidence="13">
    <location>
        <begin position="50"/>
        <end position="181"/>
    </location>
</feature>
<dbReference type="PANTHER" id="PTHR11902:SF1">
    <property type="entry name" value="ENOLASE"/>
    <property type="match status" value="1"/>
</dbReference>
<organism evidence="14 15">
    <name type="scientific">Aureobasidium pullulans</name>
    <name type="common">Black yeast</name>
    <name type="synonym">Pullularia pullulans</name>
    <dbReference type="NCBI Taxonomy" id="5580"/>
    <lineage>
        <taxon>Eukaryota</taxon>
        <taxon>Fungi</taxon>
        <taxon>Dikarya</taxon>
        <taxon>Ascomycota</taxon>
        <taxon>Pezizomycotina</taxon>
        <taxon>Dothideomycetes</taxon>
        <taxon>Dothideomycetidae</taxon>
        <taxon>Dothideales</taxon>
        <taxon>Saccotheciaceae</taxon>
        <taxon>Aureobasidium</taxon>
    </lineage>
</organism>
<dbReference type="Pfam" id="PF00113">
    <property type="entry name" value="Enolase_C"/>
    <property type="match status" value="1"/>
</dbReference>
<dbReference type="InterPro" id="IPR029017">
    <property type="entry name" value="Enolase-like_N"/>
</dbReference>
<gene>
    <name evidence="14" type="ORF">D6D10_05759</name>
</gene>
<dbReference type="GO" id="GO:0004634">
    <property type="term" value="F:phosphopyruvate hydratase activity"/>
    <property type="evidence" value="ECO:0007669"/>
    <property type="project" value="UniProtKB-EC"/>
</dbReference>
<accession>A0A4S9ES48</accession>
<keyword evidence="6" id="KW-0460">Magnesium</keyword>
<dbReference type="PANTHER" id="PTHR11902">
    <property type="entry name" value="ENOLASE"/>
    <property type="match status" value="1"/>
</dbReference>
<dbReference type="SUPFAM" id="SSF54826">
    <property type="entry name" value="Enolase N-terminal domain-like"/>
    <property type="match status" value="1"/>
</dbReference>
<evidence type="ECO:0000256" key="5">
    <source>
        <dbReference type="ARBA" id="ARBA00017068"/>
    </source>
</evidence>
<dbReference type="InterPro" id="IPR020810">
    <property type="entry name" value="Enolase_C"/>
</dbReference>
<protein>
    <recommendedName>
        <fullName evidence="5">Enolase</fullName>
        <ecNumber evidence="4">4.2.1.11</ecNumber>
    </recommendedName>
    <alternativeName>
        <fullName evidence="9">2-phospho-D-glycerate hydro-lyase</fullName>
    </alternativeName>
    <alternativeName>
        <fullName evidence="10">2-phosphoglycerate dehydratase</fullName>
    </alternativeName>
</protein>
<evidence type="ECO:0000256" key="10">
    <source>
        <dbReference type="ARBA" id="ARBA00032132"/>
    </source>
</evidence>
<dbReference type="EMBL" id="QZAV01000126">
    <property type="protein sequence ID" value="THX37615.1"/>
    <property type="molecule type" value="Genomic_DNA"/>
</dbReference>
<proteinExistence type="inferred from homology"/>
<evidence type="ECO:0000259" key="12">
    <source>
        <dbReference type="SMART" id="SM01192"/>
    </source>
</evidence>
<evidence type="ECO:0000313" key="15">
    <source>
        <dbReference type="Proteomes" id="UP000308953"/>
    </source>
</evidence>
<comment type="catalytic activity">
    <reaction evidence="11">
        <text>(2R)-2-phosphoglycerate = phosphoenolpyruvate + H2O</text>
        <dbReference type="Rhea" id="RHEA:10164"/>
        <dbReference type="ChEBI" id="CHEBI:15377"/>
        <dbReference type="ChEBI" id="CHEBI:58289"/>
        <dbReference type="ChEBI" id="CHEBI:58702"/>
        <dbReference type="EC" id="4.2.1.11"/>
    </reaction>
</comment>
<evidence type="ECO:0000256" key="1">
    <source>
        <dbReference type="ARBA" id="ARBA00001946"/>
    </source>
</evidence>
<name>A0A4S9ES48_AURPU</name>
<dbReference type="SUPFAM" id="SSF51604">
    <property type="entry name" value="Enolase C-terminal domain-like"/>
    <property type="match status" value="1"/>
</dbReference>
<evidence type="ECO:0000313" key="14">
    <source>
        <dbReference type="EMBL" id="THX37615.1"/>
    </source>
</evidence>
<keyword evidence="7" id="KW-0324">Glycolysis</keyword>
<sequence>MAVDSPNIKAVLRLIALLSRGVGVSLPATALSARSRRAAPWKREESIMPIQKIHARQVYDSRGNPTVEVDLVTESGLHRAIVPSGASTGSHEACELRDGDKTKWGGKGVLKAVANVNDVIAPALIKENLDVKDQRAVDEFMNKLDGTTNKTKLGANAILGVSMAVAKAAAAEKRVPLYAHISDLAGTKKPYVLPVPFMNVLNGGSHAGGRLAFQEFMIVPSDAPTFSEAMRWGAEVYQNLKSLAKKKYGQSAGNVGDEGGVAPDIQTADEALQLITEAIEKAGYTGKMNIAMDVASSEFYKTDAKKYDLDFKNPESDPEKWVTYEQLADQYKDLASRYPIVSIEDPFAEDDWEAWSYFSKNYDHQIVGDDLTVTNPAFIKKAIETKACNALLLKVNQIGTITEAIQAAKDAFGASWGVMVSHRSGETEDVTIADIVVGLRAGQIKTGAPARSERLAKLNQILRIEEELGSGAVYAGTQFRTSVNM</sequence>
<evidence type="ECO:0000256" key="4">
    <source>
        <dbReference type="ARBA" id="ARBA00012058"/>
    </source>
</evidence>
<dbReference type="GO" id="GO:0000015">
    <property type="term" value="C:phosphopyruvate hydratase complex"/>
    <property type="evidence" value="ECO:0007669"/>
    <property type="project" value="InterPro"/>
</dbReference>
<dbReference type="CDD" id="cd03313">
    <property type="entry name" value="enolase"/>
    <property type="match status" value="1"/>
</dbReference>
<dbReference type="FunFam" id="3.20.20.120:FF:000002">
    <property type="entry name" value="Enolase 1"/>
    <property type="match status" value="1"/>
</dbReference>
<comment type="cofactor">
    <cofactor evidence="1">
        <name>Mg(2+)</name>
        <dbReference type="ChEBI" id="CHEBI:18420"/>
    </cofactor>
</comment>
<dbReference type="SMART" id="SM01193">
    <property type="entry name" value="Enolase_N"/>
    <property type="match status" value="1"/>
</dbReference>
<comment type="caution">
    <text evidence="14">The sequence shown here is derived from an EMBL/GenBank/DDBJ whole genome shotgun (WGS) entry which is preliminary data.</text>
</comment>
<evidence type="ECO:0000256" key="9">
    <source>
        <dbReference type="ARBA" id="ARBA00031125"/>
    </source>
</evidence>